<evidence type="ECO:0000313" key="4">
    <source>
        <dbReference type="EMBL" id="AKQ42183.2"/>
    </source>
</evidence>
<dbReference type="EMBL" id="CP011310">
    <property type="protein sequence ID" value="AKQ42183.2"/>
    <property type="molecule type" value="Genomic_DNA"/>
</dbReference>
<evidence type="ECO:0000256" key="1">
    <source>
        <dbReference type="SAM" id="Coils"/>
    </source>
</evidence>
<feature type="coiled-coil region" evidence="1">
    <location>
        <begin position="159"/>
        <end position="221"/>
    </location>
</feature>
<dbReference type="Pfam" id="PF13807">
    <property type="entry name" value="GNVR"/>
    <property type="match status" value="1"/>
</dbReference>
<dbReference type="PANTHER" id="PTHR32309">
    <property type="entry name" value="TYROSINE-PROTEIN KINASE"/>
    <property type="match status" value="1"/>
</dbReference>
<dbReference type="AlphaFoldDB" id="A0A0H4VYG6"/>
<name>A0A0H4VYG6_9SPHN</name>
<accession>A0A0H4VYG6</accession>
<dbReference type="InterPro" id="IPR014345">
    <property type="entry name" value="XrtA_polysacc_chain"/>
</dbReference>
<evidence type="ECO:0000256" key="2">
    <source>
        <dbReference type="SAM" id="Phobius"/>
    </source>
</evidence>
<protein>
    <submittedName>
        <fullName evidence="4">Lipopolysaccharide biosynthesis protein</fullName>
    </submittedName>
</protein>
<feature type="transmembrane region" description="Helical" evidence="2">
    <location>
        <begin position="402"/>
        <end position="422"/>
    </location>
</feature>
<organism evidence="4 5">
    <name type="scientific">Aurantiacibacter atlanticus</name>
    <dbReference type="NCBI Taxonomy" id="1648404"/>
    <lineage>
        <taxon>Bacteria</taxon>
        <taxon>Pseudomonadati</taxon>
        <taxon>Pseudomonadota</taxon>
        <taxon>Alphaproteobacteria</taxon>
        <taxon>Sphingomonadales</taxon>
        <taxon>Erythrobacteraceae</taxon>
        <taxon>Aurantiacibacter</taxon>
    </lineage>
</organism>
<feature type="transmembrane region" description="Helical" evidence="2">
    <location>
        <begin position="465"/>
        <end position="486"/>
    </location>
</feature>
<keyword evidence="5" id="KW-1185">Reference proteome</keyword>
<sequence>MWNRRWLALAIAWGVCLLGWLAVALVPNSYESETRIFVQLDDVLAEQIGIGANARERDIDRIRQTLVSSVNLETVVRSTRIGDMVSTPVEMEAAIEQLEKDIKVVSQGENIFEISAVSGRGNLSDEENAALAQAITQRMIDIFREENLGGARGEMADSIEFLNEQLASREADLASAEQRRLAFEAENPDLIGGAQAIAAQLSATRAELRSVESDLAAAQAALAAIDGQLASTPRTIVIPGSGGTQSTLAQAEANLAAMRARGLTEEHPDVIAATRTVASLRERSPATGSGGGGMPNPAFTSLQSMRVERQSNVMSLQSRAAALSAEIASINASQAREPGVAAEAQRISRDYEVLRTQYDELLQDREELRLRGQVESERSAVQFEVIDPPTTPRTPAAPNRPLLLLAVLIVGLGAGTGTAFVLSKAGSTFATASQLERNFGLPVVGTITHTFTEAGRELRARRLKYFAAGLGGLGMLFVVLMGVEIVQRSTVA</sequence>
<reference evidence="4 5" key="1">
    <citation type="journal article" date="2015" name="Int. J. Syst. Evol. Microbiol.">
        <title>Erythrobacter atlanticus sp. nov., a bacterium from ocean sediment able to degrade polycyclic aromatic hydrocarbons.</title>
        <authorList>
            <person name="Zhuang L."/>
            <person name="Liu Y."/>
            <person name="Wang L."/>
            <person name="Wang W."/>
            <person name="Shao Z."/>
        </authorList>
    </citation>
    <scope>NUCLEOTIDE SEQUENCE [LARGE SCALE GENOMIC DNA]</scope>
    <source>
        <strain evidence="5">s21-N3</strain>
    </source>
</reference>
<dbReference type="STRING" id="1648404.CP97_09360"/>
<feature type="coiled-coil region" evidence="1">
    <location>
        <begin position="344"/>
        <end position="371"/>
    </location>
</feature>
<dbReference type="PANTHER" id="PTHR32309:SF31">
    <property type="entry name" value="CAPSULAR EXOPOLYSACCHARIDE FAMILY"/>
    <property type="match status" value="1"/>
</dbReference>
<proteinExistence type="predicted"/>
<keyword evidence="2" id="KW-0812">Transmembrane</keyword>
<dbReference type="InterPro" id="IPR032807">
    <property type="entry name" value="GNVR"/>
</dbReference>
<evidence type="ECO:0000313" key="5">
    <source>
        <dbReference type="Proteomes" id="UP000059113"/>
    </source>
</evidence>
<feature type="domain" description="Tyrosine-protein kinase G-rich" evidence="3">
    <location>
        <begin position="346"/>
        <end position="421"/>
    </location>
</feature>
<keyword evidence="2" id="KW-0472">Membrane</keyword>
<gene>
    <name evidence="4" type="ORF">CP97_09360</name>
</gene>
<dbReference type="NCBIfam" id="TIGR03007">
    <property type="entry name" value="pepcterm_ChnLen"/>
    <property type="match status" value="1"/>
</dbReference>
<dbReference type="Proteomes" id="UP000059113">
    <property type="component" value="Chromosome"/>
</dbReference>
<dbReference type="KEGG" id="ery:CP97_09360"/>
<evidence type="ECO:0000259" key="3">
    <source>
        <dbReference type="Pfam" id="PF13807"/>
    </source>
</evidence>
<reference evidence="5" key="2">
    <citation type="submission" date="2015-04" db="EMBL/GenBank/DDBJ databases">
        <title>The complete genome sequence of Erythrobacter sp. s21-N3.</title>
        <authorList>
            <person name="Zhuang L."/>
            <person name="Liu Y."/>
            <person name="Shao Z."/>
        </authorList>
    </citation>
    <scope>NUCLEOTIDE SEQUENCE [LARGE SCALE GENOMIC DNA]</scope>
    <source>
        <strain evidence="5">s21-N3</strain>
    </source>
</reference>
<keyword evidence="2" id="KW-1133">Transmembrane helix</keyword>
<keyword evidence="1" id="KW-0175">Coiled coil</keyword>
<dbReference type="InterPro" id="IPR050445">
    <property type="entry name" value="Bact_polysacc_biosynth/exp"/>
</dbReference>